<dbReference type="eggNOG" id="COG4127">
    <property type="taxonomic scope" value="Bacteria"/>
</dbReference>
<accession>U5W8C8</accession>
<organism evidence="1 2">
    <name type="scientific">Actinoplanes friuliensis DSM 7358</name>
    <dbReference type="NCBI Taxonomy" id="1246995"/>
    <lineage>
        <taxon>Bacteria</taxon>
        <taxon>Bacillati</taxon>
        <taxon>Actinomycetota</taxon>
        <taxon>Actinomycetes</taxon>
        <taxon>Micromonosporales</taxon>
        <taxon>Micromonosporaceae</taxon>
        <taxon>Actinoplanes</taxon>
    </lineage>
</organism>
<dbReference type="STRING" id="1246995.AFR_29600"/>
<evidence type="ECO:0000313" key="1">
    <source>
        <dbReference type="EMBL" id="AGZ44181.1"/>
    </source>
</evidence>
<evidence type="ECO:0000313" key="2">
    <source>
        <dbReference type="Proteomes" id="UP000017746"/>
    </source>
</evidence>
<reference evidence="1 2" key="1">
    <citation type="journal article" date="2014" name="J. Biotechnol.">
        <title>Complete genome sequence of the actinobacterium Actinoplanes friuliensis HAG 010964, producer of the lipopeptide antibiotic friulimycin.</title>
        <authorList>
            <person name="Ruckert C."/>
            <person name="Szczepanowski R."/>
            <person name="Albersmeier A."/>
            <person name="Goesmann A."/>
            <person name="Fischer N."/>
            <person name="Steinkamper A."/>
            <person name="Puhler A."/>
            <person name="Biener R."/>
            <person name="Schwartz D."/>
            <person name="Kalinowski J."/>
        </authorList>
    </citation>
    <scope>NUCLEOTIDE SEQUENCE [LARGE SCALE GENOMIC DNA]</scope>
    <source>
        <strain evidence="1 2">DSM 7358</strain>
    </source>
</reference>
<name>U5W8C8_9ACTN</name>
<dbReference type="EMBL" id="CP006272">
    <property type="protein sequence ID" value="AGZ44181.1"/>
    <property type="molecule type" value="Genomic_DNA"/>
</dbReference>
<protein>
    <recommendedName>
        <fullName evidence="3">Restriction system protein</fullName>
    </recommendedName>
</protein>
<gene>
    <name evidence="1" type="ORF">AFR_29600</name>
</gene>
<dbReference type="AlphaFoldDB" id="U5W8C8"/>
<evidence type="ECO:0008006" key="3">
    <source>
        <dbReference type="Google" id="ProtNLM"/>
    </source>
</evidence>
<dbReference type="HOGENOM" id="CLU_724869_0_0_11"/>
<dbReference type="Proteomes" id="UP000017746">
    <property type="component" value="Chromosome"/>
</dbReference>
<sequence>MRAGRDDSYDELALERELIALGWSAAGDLTTVTTQAETRERVQAAYPDVDRRTVDNYTIQLIAFRSKMAVGDIVLFLRRTSPDVAVGRLTGDYRYRTDLPAGIRHTRPVQWARTDVPRASLEAEVRALPSLTTVYRITQAESIARLEQLLAARKPLPSPPEPPVAADGSAPFTGLQRNLSYARSLATAGQHLDQLKVGSFEVSDVYRAAWVQSVAALDHWVRQEIRCRMLALAAQPATPKPRAFSAFEMPLGLVEQVQAGEKTLVDALDQRLREQGHLVYQNPDKIREGFALVHDTKEFWNRVALVLTRQSDDGVAFTGKQVQLELRQLVQRRHKIAHEYDEDPDDATHKRPIDGATATQAIDYIEQVAAAILIVLDSPAV</sequence>
<keyword evidence="2" id="KW-1185">Reference proteome</keyword>
<dbReference type="KEGG" id="afs:AFR_29600"/>
<proteinExistence type="predicted"/>
<dbReference type="PATRIC" id="fig|1246995.3.peg.6000"/>